<evidence type="ECO:0000313" key="1">
    <source>
        <dbReference type="EMBL" id="KKN61566.1"/>
    </source>
</evidence>
<organism evidence="1">
    <name type="scientific">marine sediment metagenome</name>
    <dbReference type="NCBI Taxonomy" id="412755"/>
    <lineage>
        <taxon>unclassified sequences</taxon>
        <taxon>metagenomes</taxon>
        <taxon>ecological metagenomes</taxon>
    </lineage>
</organism>
<gene>
    <name evidence="1" type="ORF">LCGC14_0520190</name>
</gene>
<dbReference type="EMBL" id="LAZR01000653">
    <property type="protein sequence ID" value="KKN61566.1"/>
    <property type="molecule type" value="Genomic_DNA"/>
</dbReference>
<sequence>MGSVQIHNAERDALQIPDRQAYEHYHEPLGDFGIFNGQLEQGLAGRYANDLAQGIEGWTLEPFAGGTIDRVTGGLAGNWRLRGGQAGMGQGGLAISWKYIPVDEDRDYYASAAFIANDAAATVFLQAFCYTAAKVFIAAANIVNNATPGTSWVRYQRNIGPNGDVAWPANTRYVRIRVVLQFNGALTGAFAYVDDVQFQQLKKTYSPLIRLVSDRISSDATRTFNAGAALLWAGSPITLTLEELGYIWYEYNGVVWGDTINVMAWDIEVFIDGVSDNLIVGGVPVVSNRTPFSMNQRSTLSYAAGPHTLDVRVTDNVGIVQGALIRGSAFYVRVN</sequence>
<dbReference type="Gene3D" id="2.60.120.260">
    <property type="entry name" value="Galactose-binding domain-like"/>
    <property type="match status" value="1"/>
</dbReference>
<reference evidence="1" key="1">
    <citation type="journal article" date="2015" name="Nature">
        <title>Complex archaea that bridge the gap between prokaryotes and eukaryotes.</title>
        <authorList>
            <person name="Spang A."/>
            <person name="Saw J.H."/>
            <person name="Jorgensen S.L."/>
            <person name="Zaremba-Niedzwiedzka K."/>
            <person name="Martijn J."/>
            <person name="Lind A.E."/>
            <person name="van Eijk R."/>
            <person name="Schleper C."/>
            <person name="Guy L."/>
            <person name="Ettema T.J."/>
        </authorList>
    </citation>
    <scope>NUCLEOTIDE SEQUENCE</scope>
</reference>
<dbReference type="AlphaFoldDB" id="A0A0F9UK23"/>
<accession>A0A0F9UK23</accession>
<name>A0A0F9UK23_9ZZZZ</name>
<protein>
    <submittedName>
        <fullName evidence="1">Uncharacterized protein</fullName>
    </submittedName>
</protein>
<comment type="caution">
    <text evidence="1">The sequence shown here is derived from an EMBL/GenBank/DDBJ whole genome shotgun (WGS) entry which is preliminary data.</text>
</comment>
<proteinExistence type="predicted"/>